<dbReference type="Gene3D" id="3.40.1180.10">
    <property type="entry name" value="Decaprenyl diphosphate synthase-like"/>
    <property type="match status" value="1"/>
</dbReference>
<name>A0ABR0UDI4_REHGL</name>
<reference evidence="4 5" key="1">
    <citation type="journal article" date="2021" name="Comput. Struct. Biotechnol. J.">
        <title>De novo genome assembly of the potent medicinal plant Rehmannia glutinosa using nanopore technology.</title>
        <authorList>
            <person name="Ma L."/>
            <person name="Dong C."/>
            <person name="Song C."/>
            <person name="Wang X."/>
            <person name="Zheng X."/>
            <person name="Niu Y."/>
            <person name="Chen S."/>
            <person name="Feng W."/>
        </authorList>
    </citation>
    <scope>NUCLEOTIDE SEQUENCE [LARGE SCALE GENOMIC DNA]</scope>
    <source>
        <strain evidence="4">DH-2019</strain>
    </source>
</reference>
<organism evidence="4 5">
    <name type="scientific">Rehmannia glutinosa</name>
    <name type="common">Chinese foxglove</name>
    <dbReference type="NCBI Taxonomy" id="99300"/>
    <lineage>
        <taxon>Eukaryota</taxon>
        <taxon>Viridiplantae</taxon>
        <taxon>Streptophyta</taxon>
        <taxon>Embryophyta</taxon>
        <taxon>Tracheophyta</taxon>
        <taxon>Spermatophyta</taxon>
        <taxon>Magnoliopsida</taxon>
        <taxon>eudicotyledons</taxon>
        <taxon>Gunneridae</taxon>
        <taxon>Pentapetalae</taxon>
        <taxon>asterids</taxon>
        <taxon>lamiids</taxon>
        <taxon>Lamiales</taxon>
        <taxon>Orobanchaceae</taxon>
        <taxon>Rehmannieae</taxon>
        <taxon>Rehmannia</taxon>
    </lineage>
</organism>
<dbReference type="InterPro" id="IPR018520">
    <property type="entry name" value="UPP_synth-like_CS"/>
</dbReference>
<dbReference type="PROSITE" id="PS01066">
    <property type="entry name" value="UPP_SYNTHASE"/>
    <property type="match status" value="1"/>
</dbReference>
<evidence type="ECO:0000256" key="1">
    <source>
        <dbReference type="ARBA" id="ARBA00001946"/>
    </source>
</evidence>
<evidence type="ECO:0000313" key="4">
    <source>
        <dbReference type="EMBL" id="KAK6120270.1"/>
    </source>
</evidence>
<dbReference type="InterPro" id="IPR036424">
    <property type="entry name" value="UPP_synth-like_sf"/>
</dbReference>
<evidence type="ECO:0000256" key="3">
    <source>
        <dbReference type="RuleBase" id="RU363018"/>
    </source>
</evidence>
<comment type="caution">
    <text evidence="4">The sequence shown here is derived from an EMBL/GenBank/DDBJ whole genome shotgun (WGS) entry which is preliminary data.</text>
</comment>
<keyword evidence="5" id="KW-1185">Reference proteome</keyword>
<dbReference type="PANTHER" id="PTHR10291:SF0">
    <property type="entry name" value="DEHYDRODOLICHYL DIPHOSPHATE SYNTHASE 2"/>
    <property type="match status" value="1"/>
</dbReference>
<gene>
    <name evidence="4" type="ORF">DH2020_045961</name>
</gene>
<sequence length="318" mass="35703">MVSLQLHLSSTPSPLLFRHVPRPSRDLKLPAHVPRPVLSSTNRAATATGPSGKDVLLNGTPPANNFAEADSVALPAGLRRELMPRHVAVIMDGNRRWARMKGLPVGLGYEAGVRSLRRIVELCGKWGISVLTVFAFSSDNWFRPKVETDLLMGLFESGLRNELQHLNSAYVRISIIGDSSKLLKPLRVLLADAMETTKNNSRLHLIIAVNYSGQSDVVQACQNLALKVKDGLIEPEDINEFLVERELETNCTDFPYPDLLIRTSGELRISNFLLWQLAYTELHFTNSLWPDFGEDEFLEALCSFQKRQRRYGGRNLRT</sequence>
<dbReference type="CDD" id="cd00475">
    <property type="entry name" value="Cis_IPPS"/>
    <property type="match status" value="1"/>
</dbReference>
<dbReference type="NCBIfam" id="TIGR00055">
    <property type="entry name" value="uppS"/>
    <property type="match status" value="1"/>
</dbReference>
<dbReference type="EMBL" id="JABTTQ020003093">
    <property type="protein sequence ID" value="KAK6120270.1"/>
    <property type="molecule type" value="Genomic_DNA"/>
</dbReference>
<accession>A0ABR0UDI4</accession>
<comment type="similarity">
    <text evidence="3">Belongs to the UPP synthase family.</text>
</comment>
<dbReference type="PANTHER" id="PTHR10291">
    <property type="entry name" value="DEHYDRODOLICHYL DIPHOSPHATE SYNTHASE FAMILY MEMBER"/>
    <property type="match status" value="1"/>
</dbReference>
<dbReference type="InterPro" id="IPR001441">
    <property type="entry name" value="UPP_synth-like"/>
</dbReference>
<dbReference type="EC" id="2.5.1.-" evidence="3"/>
<protein>
    <recommendedName>
        <fullName evidence="3">Alkyl transferase</fullName>
        <ecNumber evidence="3">2.5.1.-</ecNumber>
    </recommendedName>
</protein>
<evidence type="ECO:0000256" key="2">
    <source>
        <dbReference type="ARBA" id="ARBA00022679"/>
    </source>
</evidence>
<comment type="cofactor">
    <cofactor evidence="1">
        <name>Mg(2+)</name>
        <dbReference type="ChEBI" id="CHEBI:18420"/>
    </cofactor>
</comment>
<evidence type="ECO:0000313" key="5">
    <source>
        <dbReference type="Proteomes" id="UP001318860"/>
    </source>
</evidence>
<proteinExistence type="inferred from homology"/>
<dbReference type="SUPFAM" id="SSF64005">
    <property type="entry name" value="Undecaprenyl diphosphate synthase"/>
    <property type="match status" value="1"/>
</dbReference>
<dbReference type="Proteomes" id="UP001318860">
    <property type="component" value="Unassembled WGS sequence"/>
</dbReference>
<keyword evidence="2 3" id="KW-0808">Transferase</keyword>
<dbReference type="HAMAP" id="MF_01139">
    <property type="entry name" value="ISPT"/>
    <property type="match status" value="1"/>
</dbReference>
<dbReference type="Pfam" id="PF01255">
    <property type="entry name" value="Prenyltransf"/>
    <property type="match status" value="1"/>
</dbReference>